<dbReference type="EMBL" id="LR797505">
    <property type="protein sequence ID" value="CAB4221816.1"/>
    <property type="molecule type" value="Genomic_DNA"/>
</dbReference>
<evidence type="ECO:0000313" key="3">
    <source>
        <dbReference type="EMBL" id="CAB4190394.1"/>
    </source>
</evidence>
<accession>A0A6J5Q616</accession>
<sequence>MISRDNSPKGLFGRMHFIECKNVGTAELPAYSVAEITGAVESSERIVLTVQPVTDFGWRSCVVTIGPAKIAAGDRGACLDERCCFVAYAPGGTLPEKGETWGPVEDETEVQRHVPGGLVLRDGADGRVLIQRYEPGIVWGKTTASLAAGATGTVDFWRYDPESGGNGSLVIVDDVTFDVTEATGQTDTIDEDTFVFASWNQQAECYILQGWVC</sequence>
<evidence type="ECO:0000313" key="1">
    <source>
        <dbReference type="EMBL" id="CAB4144669.1"/>
    </source>
</evidence>
<dbReference type="EMBL" id="LR796996">
    <property type="protein sequence ID" value="CAB4180090.1"/>
    <property type="molecule type" value="Genomic_DNA"/>
</dbReference>
<proteinExistence type="predicted"/>
<name>A0A6J5Q616_9CAUD</name>
<evidence type="ECO:0000313" key="2">
    <source>
        <dbReference type="EMBL" id="CAB4180090.1"/>
    </source>
</evidence>
<dbReference type="EMBL" id="LR797152">
    <property type="protein sequence ID" value="CAB4190394.1"/>
    <property type="molecule type" value="Genomic_DNA"/>
</dbReference>
<gene>
    <name evidence="2" type="ORF">UFOVP1045_3</name>
    <name evidence="3" type="ORF">UFOVP1194_57</name>
    <name evidence="4" type="ORF">UFOVP1641_53</name>
    <name evidence="1" type="ORF">UFOVP466_56</name>
</gene>
<evidence type="ECO:0000313" key="4">
    <source>
        <dbReference type="EMBL" id="CAB4221816.1"/>
    </source>
</evidence>
<organism evidence="2">
    <name type="scientific">uncultured Caudovirales phage</name>
    <dbReference type="NCBI Taxonomy" id="2100421"/>
    <lineage>
        <taxon>Viruses</taxon>
        <taxon>Duplodnaviria</taxon>
        <taxon>Heunggongvirae</taxon>
        <taxon>Uroviricota</taxon>
        <taxon>Caudoviricetes</taxon>
        <taxon>Peduoviridae</taxon>
        <taxon>Maltschvirus</taxon>
        <taxon>Maltschvirus maltsch</taxon>
    </lineage>
</organism>
<dbReference type="EMBL" id="LR796439">
    <property type="protein sequence ID" value="CAB4144669.1"/>
    <property type="molecule type" value="Genomic_DNA"/>
</dbReference>
<reference evidence="2" key="1">
    <citation type="submission" date="2020-05" db="EMBL/GenBank/DDBJ databases">
        <authorList>
            <person name="Chiriac C."/>
            <person name="Salcher M."/>
            <person name="Ghai R."/>
            <person name="Kavagutti S V."/>
        </authorList>
    </citation>
    <scope>NUCLEOTIDE SEQUENCE</scope>
</reference>
<protein>
    <submittedName>
        <fullName evidence="2">Uncharacterized protein</fullName>
    </submittedName>
</protein>